<reference evidence="3 4" key="1">
    <citation type="submission" date="2019-01" db="EMBL/GenBank/DDBJ databases">
        <title>Pseudolysobacter antarctica gen. nov., sp. nov., isolated from Fildes Peninsula, Antarctica.</title>
        <authorList>
            <person name="Wei Z."/>
            <person name="Peng F."/>
        </authorList>
    </citation>
    <scope>NUCLEOTIDE SEQUENCE [LARGE SCALE GENOMIC DNA]</scope>
    <source>
        <strain evidence="3 4">AQ6-296</strain>
    </source>
</reference>
<evidence type="ECO:0000313" key="4">
    <source>
        <dbReference type="Proteomes" id="UP000291562"/>
    </source>
</evidence>
<dbReference type="InterPro" id="IPR013517">
    <property type="entry name" value="FG-GAP"/>
</dbReference>
<dbReference type="InterPro" id="IPR028994">
    <property type="entry name" value="Integrin_alpha_N"/>
</dbReference>
<proteinExistence type="predicted"/>
<dbReference type="PANTHER" id="PTHR46580">
    <property type="entry name" value="SENSOR KINASE-RELATED"/>
    <property type="match status" value="1"/>
</dbReference>
<accession>A0A411HP62</accession>
<dbReference type="Proteomes" id="UP000291562">
    <property type="component" value="Chromosome"/>
</dbReference>
<dbReference type="PANTHER" id="PTHR46580:SF4">
    <property type="entry name" value="ATP_GTP-BINDING PROTEIN"/>
    <property type="match status" value="1"/>
</dbReference>
<dbReference type="Gene3D" id="2.130.10.130">
    <property type="entry name" value="Integrin alpha, N-terminal"/>
    <property type="match status" value="1"/>
</dbReference>
<feature type="region of interest" description="Disordered" evidence="2">
    <location>
        <begin position="45"/>
        <end position="66"/>
    </location>
</feature>
<organism evidence="3 4">
    <name type="scientific">Pseudolysobacter antarcticus</name>
    <dbReference type="NCBI Taxonomy" id="2511995"/>
    <lineage>
        <taxon>Bacteria</taxon>
        <taxon>Pseudomonadati</taxon>
        <taxon>Pseudomonadota</taxon>
        <taxon>Gammaproteobacteria</taxon>
        <taxon>Lysobacterales</taxon>
        <taxon>Rhodanobacteraceae</taxon>
        <taxon>Pseudolysobacter</taxon>
    </lineage>
</organism>
<evidence type="ECO:0000313" key="3">
    <source>
        <dbReference type="EMBL" id="QBB72277.1"/>
    </source>
</evidence>
<keyword evidence="4" id="KW-1185">Reference proteome</keyword>
<dbReference type="EMBL" id="CP035704">
    <property type="protein sequence ID" value="QBB72277.1"/>
    <property type="molecule type" value="Genomic_DNA"/>
</dbReference>
<dbReference type="Pfam" id="PF13517">
    <property type="entry name" value="FG-GAP_3"/>
    <property type="match status" value="1"/>
</dbReference>
<dbReference type="RefSeq" id="WP_129836092.1">
    <property type="nucleotide sequence ID" value="NZ_CP035704.1"/>
</dbReference>
<dbReference type="KEGG" id="xbc:ELE36_18945"/>
<dbReference type="OrthoDB" id="5481797at2"/>
<feature type="compositionally biased region" description="Polar residues" evidence="2">
    <location>
        <begin position="52"/>
        <end position="61"/>
    </location>
</feature>
<evidence type="ECO:0000256" key="2">
    <source>
        <dbReference type="SAM" id="MobiDB-lite"/>
    </source>
</evidence>
<name>A0A411HP62_9GAMM</name>
<evidence type="ECO:0000256" key="1">
    <source>
        <dbReference type="ARBA" id="ARBA00022729"/>
    </source>
</evidence>
<sequence length="539" mass="57713">MSVAAACWVNSAAERNRQMARICSLPIRAILFCGLVAGAGCAAPQAKPGETSAKTDSSTVHSESDGRRYRIERMPKIEGKYYWIDTETVRYFPLATYKVASQDGKFLYIKQYITGKQTAALIEKEKATLKSPEVPKSRHFDLQDFNTGLPRTDQWRDDFAIADMNGDGHADIVFGPARKTLSKPVIFLGDGKGGWQRWQHTKFPAMTYDYGTAAVADFNGDGIPDLALGMHLRGLTVLIGDGKGEFTRYDKNLPMGAAGSAQPAIYSSHSMVAMDWNADGKIDLVALDENLLEPAKSSTIDRSPTLTNVFLNNAGVWSSAAIPAPDHAIAAGTLTRVKTSAGAPAKLVAVTAAGGEGTAVYESDAGHWNKHALDALPQGAIVKASAAADLEGHGLIDLVVSYQINEAGVWRSKIDIFRATQTGYVRHALHDEASQLAIGALDLGHLASDKGWDLVALRDDGTLMTFAHDGHGFFTRDQELPPPSWRTGCAGTAVHLSDLDGEGADEIVASFSGQPNALTLKHECANGGGIDAWKVVAPH</sequence>
<dbReference type="AlphaFoldDB" id="A0A411HP62"/>
<keyword evidence="1" id="KW-0732">Signal</keyword>
<protein>
    <submittedName>
        <fullName evidence="3">VCBS repeat-containing protein</fullName>
    </submittedName>
</protein>
<dbReference type="SUPFAM" id="SSF69318">
    <property type="entry name" value="Integrin alpha N-terminal domain"/>
    <property type="match status" value="2"/>
</dbReference>
<gene>
    <name evidence="3" type="ORF">ELE36_18945</name>
</gene>